<feature type="region of interest" description="Disordered" evidence="1">
    <location>
        <begin position="131"/>
        <end position="150"/>
    </location>
</feature>
<dbReference type="InterPro" id="IPR005185">
    <property type="entry name" value="YccF"/>
</dbReference>
<dbReference type="PANTHER" id="PTHR42903:SF1">
    <property type="entry name" value="INNER MEMBRANE PROTEIN YCCF"/>
    <property type="match status" value="1"/>
</dbReference>
<dbReference type="RefSeq" id="WP_189176335.1">
    <property type="nucleotide sequence ID" value="NZ_BMNG01000014.1"/>
</dbReference>
<feature type="transmembrane region" description="Helical" evidence="2">
    <location>
        <begin position="86"/>
        <end position="106"/>
    </location>
</feature>
<comment type="caution">
    <text evidence="4">The sequence shown here is derived from an EMBL/GenBank/DDBJ whole genome shotgun (WGS) entry which is preliminary data.</text>
</comment>
<evidence type="ECO:0000256" key="1">
    <source>
        <dbReference type="SAM" id="MobiDB-lite"/>
    </source>
</evidence>
<feature type="domain" description="Inner membrane component" evidence="3">
    <location>
        <begin position="68"/>
        <end position="118"/>
    </location>
</feature>
<sequence length="150" mass="16032">MKTVLNVIWLILCGLWMCLFYLFAGVLLCVTIIGIPFGLASFRIGLFALWPFGRKAVERGDAGAPSLIGNILWLILAGWWLALGHIFTGLLLCVTIIGIPLGLANFKMIPISLLPLGREIVPTDEPFTAASFGTPTPSGPQGPPSGGQGW</sequence>
<keyword evidence="2" id="KW-0812">Transmembrane</keyword>
<dbReference type="NCBIfam" id="NF008740">
    <property type="entry name" value="PRK11770.1-2"/>
    <property type="match status" value="1"/>
</dbReference>
<evidence type="ECO:0000259" key="3">
    <source>
        <dbReference type="Pfam" id="PF03733"/>
    </source>
</evidence>
<keyword evidence="2" id="KW-1133">Transmembrane helix</keyword>
<protein>
    <recommendedName>
        <fullName evidence="3">Inner membrane component domain-containing protein</fullName>
    </recommendedName>
</protein>
<keyword evidence="5" id="KW-1185">Reference proteome</keyword>
<keyword evidence="2" id="KW-0472">Membrane</keyword>
<dbReference type="InterPro" id="IPR052937">
    <property type="entry name" value="Inner_membrane_protein"/>
</dbReference>
<dbReference type="Proteomes" id="UP000656881">
    <property type="component" value="Unassembled WGS sequence"/>
</dbReference>
<gene>
    <name evidence="4" type="ORF">GCM10012286_60150</name>
</gene>
<dbReference type="PIRSF" id="PIRSF028777">
    <property type="entry name" value="UCP028777"/>
    <property type="match status" value="1"/>
</dbReference>
<organism evidence="4 5">
    <name type="scientific">Streptomyces lasiicapitis</name>
    <dbReference type="NCBI Taxonomy" id="1923961"/>
    <lineage>
        <taxon>Bacteria</taxon>
        <taxon>Bacillati</taxon>
        <taxon>Actinomycetota</taxon>
        <taxon>Actinomycetes</taxon>
        <taxon>Kitasatosporales</taxon>
        <taxon>Streptomycetaceae</taxon>
        <taxon>Streptomyces</taxon>
    </lineage>
</organism>
<reference evidence="5" key="1">
    <citation type="journal article" date="2019" name="Int. J. Syst. Evol. Microbiol.">
        <title>The Global Catalogue of Microorganisms (GCM) 10K type strain sequencing project: providing services to taxonomists for standard genome sequencing and annotation.</title>
        <authorList>
            <consortium name="The Broad Institute Genomics Platform"/>
            <consortium name="The Broad Institute Genome Sequencing Center for Infectious Disease"/>
            <person name="Wu L."/>
            <person name="Ma J."/>
        </authorList>
    </citation>
    <scope>NUCLEOTIDE SEQUENCE [LARGE SCALE GENOMIC DNA]</scope>
    <source>
        <strain evidence="5">CGMCC 4.7349</strain>
    </source>
</reference>
<accession>A0ABQ2MIJ7</accession>
<dbReference type="InterPro" id="IPR031308">
    <property type="entry name" value="UCP028777"/>
</dbReference>
<dbReference type="Pfam" id="PF03733">
    <property type="entry name" value="YccF"/>
    <property type="match status" value="2"/>
</dbReference>
<name>A0ABQ2MIJ7_9ACTN</name>
<feature type="transmembrane region" description="Helical" evidence="2">
    <location>
        <begin position="30"/>
        <end position="50"/>
    </location>
</feature>
<evidence type="ECO:0000256" key="2">
    <source>
        <dbReference type="SAM" id="Phobius"/>
    </source>
</evidence>
<proteinExistence type="predicted"/>
<feature type="transmembrane region" description="Helical" evidence="2">
    <location>
        <begin position="7"/>
        <end position="24"/>
    </location>
</feature>
<evidence type="ECO:0000313" key="5">
    <source>
        <dbReference type="Proteomes" id="UP000656881"/>
    </source>
</evidence>
<dbReference type="EMBL" id="BMNG01000014">
    <property type="protein sequence ID" value="GGO53237.1"/>
    <property type="molecule type" value="Genomic_DNA"/>
</dbReference>
<dbReference type="PANTHER" id="PTHR42903">
    <property type="entry name" value="INNER MEMBRANE PROTEIN YCCF"/>
    <property type="match status" value="1"/>
</dbReference>
<feature type="transmembrane region" description="Helical" evidence="2">
    <location>
        <begin position="62"/>
        <end position="80"/>
    </location>
</feature>
<feature type="domain" description="Inner membrane component" evidence="3">
    <location>
        <begin position="4"/>
        <end position="54"/>
    </location>
</feature>
<evidence type="ECO:0000313" key="4">
    <source>
        <dbReference type="EMBL" id="GGO53237.1"/>
    </source>
</evidence>